<feature type="compositionally biased region" description="Polar residues" evidence="1">
    <location>
        <begin position="432"/>
        <end position="441"/>
    </location>
</feature>
<feature type="region of interest" description="Disordered" evidence="1">
    <location>
        <begin position="495"/>
        <end position="576"/>
    </location>
</feature>
<accession>A0AAN9TZN8</accession>
<comment type="caution">
    <text evidence="2">The sequence shown here is derived from an EMBL/GenBank/DDBJ whole genome shotgun (WGS) entry which is preliminary data.</text>
</comment>
<gene>
    <name evidence="2" type="ORF">SLS53_009053</name>
</gene>
<dbReference type="AlphaFoldDB" id="A0AAN9TZN8"/>
<feature type="compositionally biased region" description="Pro residues" evidence="1">
    <location>
        <begin position="282"/>
        <end position="295"/>
    </location>
</feature>
<feature type="region of interest" description="Disordered" evidence="1">
    <location>
        <begin position="249"/>
        <end position="330"/>
    </location>
</feature>
<name>A0AAN9TZN8_9PEZI</name>
<feature type="compositionally biased region" description="Low complexity" evidence="1">
    <location>
        <begin position="40"/>
        <end position="50"/>
    </location>
</feature>
<sequence>MATPATGGVASGAASGAGHGDGPDLGPAGASALSSLPVQITSDIPSSSSAPFPPSTPAPNFQGHQIRIVAAGTPPLSQPAPSGIVPRGFPSPGQDQKTNHKLDEDRNRLMYGIQQSIPEAVRRSVRDNWEKCLLANAFKLNASIHHATPAAIRRGIRDFGKAMTTAAKYEIIDHMTTADLDQLADRILAKASNSFLDKALQLRLKTIEAVPLINALARAERLGYESSDVVEEKGPAAPAAVAQPLQEHTMPGAASPKHNANKVCGDFGEPIKAPSTPAHRSTPPPRAPKPIPTPSTPAVANSTPKALGSADFRKGTPGHPSPNSGADPYAHLSPEQLTAIQIELRDAEATYSERMRQANMIPDEVERKQRLDGLGNSFSTKQSLIRKKYGVRLRVRRTKAEIQTERDRMVYKTAAELMTDLDNNRAALQQASATTTGTVASNLPVPRPSLGTGPSTMDVTMHSGNKRRASGSTASASNHKRIAYSEMGGLTGAAATAETEDPTVPPRIKSTPTLAKGKGTATEPMALDDTDNSDSEDSGDDSDIPAQLPAGIRQSLQRSSSVALGGGSRPGSSSTK</sequence>
<dbReference type="EMBL" id="JAJSPL020000063">
    <property type="protein sequence ID" value="KAK7730353.1"/>
    <property type="molecule type" value="Genomic_DNA"/>
</dbReference>
<organism evidence="2 3">
    <name type="scientific">Cytospora paraplurivora</name>
    <dbReference type="NCBI Taxonomy" id="2898453"/>
    <lineage>
        <taxon>Eukaryota</taxon>
        <taxon>Fungi</taxon>
        <taxon>Dikarya</taxon>
        <taxon>Ascomycota</taxon>
        <taxon>Pezizomycotina</taxon>
        <taxon>Sordariomycetes</taxon>
        <taxon>Sordariomycetidae</taxon>
        <taxon>Diaporthales</taxon>
        <taxon>Cytosporaceae</taxon>
        <taxon>Cytospora</taxon>
    </lineage>
</organism>
<dbReference type="Proteomes" id="UP001320245">
    <property type="component" value="Unassembled WGS sequence"/>
</dbReference>
<feature type="compositionally biased region" description="Low complexity" evidence="1">
    <location>
        <begin position="1"/>
        <end position="14"/>
    </location>
</feature>
<keyword evidence="3" id="KW-1185">Reference proteome</keyword>
<feature type="region of interest" description="Disordered" evidence="1">
    <location>
        <begin position="432"/>
        <end position="479"/>
    </location>
</feature>
<evidence type="ECO:0000313" key="3">
    <source>
        <dbReference type="Proteomes" id="UP001320245"/>
    </source>
</evidence>
<reference evidence="2 3" key="1">
    <citation type="journal article" date="2023" name="PLoS ONE">
        <title>Cytospora paraplurivora sp. nov. isolated from orchards with fruit tree decline syndrome in Ontario, Canada.</title>
        <authorList>
            <person name="Ilyukhin E."/>
            <person name="Nguyen H.D.T."/>
            <person name="Castle A.J."/>
            <person name="Ellouze W."/>
        </authorList>
    </citation>
    <scope>NUCLEOTIDE SEQUENCE [LARGE SCALE GENOMIC DNA]</scope>
    <source>
        <strain evidence="2 3">FDS-564</strain>
    </source>
</reference>
<evidence type="ECO:0000256" key="1">
    <source>
        <dbReference type="SAM" id="MobiDB-lite"/>
    </source>
</evidence>
<proteinExistence type="predicted"/>
<protein>
    <submittedName>
        <fullName evidence="2">Uncharacterized protein</fullName>
    </submittedName>
</protein>
<feature type="compositionally biased region" description="Acidic residues" evidence="1">
    <location>
        <begin position="526"/>
        <end position="543"/>
    </location>
</feature>
<evidence type="ECO:0000313" key="2">
    <source>
        <dbReference type="EMBL" id="KAK7730353.1"/>
    </source>
</evidence>
<feature type="region of interest" description="Disordered" evidence="1">
    <location>
        <begin position="1"/>
        <end position="100"/>
    </location>
</feature>